<organism evidence="2 3">
    <name type="scientific">Puccinia sorghi</name>
    <dbReference type="NCBI Taxonomy" id="27349"/>
    <lineage>
        <taxon>Eukaryota</taxon>
        <taxon>Fungi</taxon>
        <taxon>Dikarya</taxon>
        <taxon>Basidiomycota</taxon>
        <taxon>Pucciniomycotina</taxon>
        <taxon>Pucciniomycetes</taxon>
        <taxon>Pucciniales</taxon>
        <taxon>Pucciniaceae</taxon>
        <taxon>Puccinia</taxon>
    </lineage>
</organism>
<dbReference type="InterPro" id="IPR012337">
    <property type="entry name" value="RNaseH-like_sf"/>
</dbReference>
<dbReference type="OrthoDB" id="3264316at2759"/>
<dbReference type="AlphaFoldDB" id="A0A0L6VEE9"/>
<reference evidence="2 3" key="1">
    <citation type="submission" date="2015-08" db="EMBL/GenBank/DDBJ databases">
        <title>Next Generation Sequencing and Analysis of the Genome of Puccinia sorghi L Schw, the Causal Agent of Maize Common Rust.</title>
        <authorList>
            <person name="Rochi L."/>
            <person name="Burguener G."/>
            <person name="Darino M."/>
            <person name="Turjanski A."/>
            <person name="Kreff E."/>
            <person name="Dieguez M.J."/>
            <person name="Sacco F."/>
        </authorList>
    </citation>
    <scope>NUCLEOTIDE SEQUENCE [LARGE SCALE GENOMIC DNA]</scope>
    <source>
        <strain evidence="2 3">RO10H11247</strain>
    </source>
</reference>
<sequence length="76" mass="8732">MDFIKTPKTHILEYWRSKTNTYPSPPAMGRCYLAILATSTPSEPVFSSSKHCKRNLLNCLQLTCSMHQPNSTCWHM</sequence>
<dbReference type="VEuPathDB" id="FungiDB:VP01_1792g5"/>
<dbReference type="Proteomes" id="UP000037035">
    <property type="component" value="Unassembled WGS sequence"/>
</dbReference>
<dbReference type="SUPFAM" id="SSF53098">
    <property type="entry name" value="Ribonuclease H-like"/>
    <property type="match status" value="1"/>
</dbReference>
<dbReference type="Pfam" id="PF05699">
    <property type="entry name" value="Dimer_Tnp_hAT"/>
    <property type="match status" value="1"/>
</dbReference>
<dbReference type="GO" id="GO:0046983">
    <property type="term" value="F:protein dimerization activity"/>
    <property type="evidence" value="ECO:0007669"/>
    <property type="project" value="InterPro"/>
</dbReference>
<keyword evidence="3" id="KW-1185">Reference proteome</keyword>
<evidence type="ECO:0000313" key="2">
    <source>
        <dbReference type="EMBL" id="KNZ59161.1"/>
    </source>
</evidence>
<evidence type="ECO:0000313" key="3">
    <source>
        <dbReference type="Proteomes" id="UP000037035"/>
    </source>
</evidence>
<dbReference type="InterPro" id="IPR008906">
    <property type="entry name" value="HATC_C_dom"/>
</dbReference>
<feature type="domain" description="HAT C-terminal dimerisation" evidence="1">
    <location>
        <begin position="9"/>
        <end position="56"/>
    </location>
</feature>
<evidence type="ECO:0000259" key="1">
    <source>
        <dbReference type="Pfam" id="PF05699"/>
    </source>
</evidence>
<comment type="caution">
    <text evidence="2">The sequence shown here is derived from an EMBL/GenBank/DDBJ whole genome shotgun (WGS) entry which is preliminary data.</text>
</comment>
<dbReference type="EMBL" id="LAVV01006606">
    <property type="protein sequence ID" value="KNZ59161.1"/>
    <property type="molecule type" value="Genomic_DNA"/>
</dbReference>
<gene>
    <name evidence="2" type="ORF">VP01_1792g5</name>
</gene>
<name>A0A0L6VEE9_9BASI</name>
<proteinExistence type="predicted"/>
<accession>A0A0L6VEE9</accession>
<protein>
    <recommendedName>
        <fullName evidence="1">HAT C-terminal dimerisation domain-containing protein</fullName>
    </recommendedName>
</protein>